<dbReference type="SUPFAM" id="SSF56112">
    <property type="entry name" value="Protein kinase-like (PK-like)"/>
    <property type="match status" value="1"/>
</dbReference>
<evidence type="ECO:0000256" key="6">
    <source>
        <dbReference type="RuleBase" id="RU000304"/>
    </source>
</evidence>
<dbReference type="GO" id="GO:0004674">
    <property type="term" value="F:protein serine/threonine kinase activity"/>
    <property type="evidence" value="ECO:0007669"/>
    <property type="project" value="UniProtKB-KW"/>
</dbReference>
<evidence type="ECO:0000256" key="1">
    <source>
        <dbReference type="ARBA" id="ARBA00022679"/>
    </source>
</evidence>
<comment type="similarity">
    <text evidence="6">Belongs to the protein kinase superfamily.</text>
</comment>
<accession>A0A9Q1QUV5</accession>
<dbReference type="InterPro" id="IPR017441">
    <property type="entry name" value="Protein_kinase_ATP_BS"/>
</dbReference>
<proteinExistence type="inferred from homology"/>
<protein>
    <recommendedName>
        <fullName evidence="7">Protein kinase domain-containing protein</fullName>
    </recommendedName>
</protein>
<dbReference type="AlphaFoldDB" id="A0A9Q1QUV5"/>
<dbReference type="PROSITE" id="PS00108">
    <property type="entry name" value="PROTEIN_KINASE_ST"/>
    <property type="match status" value="1"/>
</dbReference>
<keyword evidence="4 5" id="KW-0067">ATP-binding</keyword>
<evidence type="ECO:0000256" key="4">
    <source>
        <dbReference type="ARBA" id="ARBA00022840"/>
    </source>
</evidence>
<evidence type="ECO:0000259" key="7">
    <source>
        <dbReference type="PROSITE" id="PS50011"/>
    </source>
</evidence>
<dbReference type="PANTHER" id="PTHR48011">
    <property type="entry name" value="CCR4-NOT TRANSCRIPTIONAL COMPLEX SUBUNIT CAF120-RELATED"/>
    <property type="match status" value="1"/>
</dbReference>
<dbReference type="SMART" id="SM00220">
    <property type="entry name" value="S_TKc"/>
    <property type="match status" value="1"/>
</dbReference>
<feature type="binding site" evidence="5">
    <location>
        <position position="38"/>
    </location>
    <ligand>
        <name>ATP</name>
        <dbReference type="ChEBI" id="CHEBI:30616"/>
    </ligand>
</feature>
<sequence>MEMEWVRGHTVGRGTFGTVSLAIPTKSSSKIPPLMAVKSCQISESESLKTEKEVLSSLGDCPEIIRFFGDDFSIEKGTQFYNLFLEYACNGSLSDHLRSSSGTLENSDVKRYTKSILRGLCHIHEKGFAHCDIKLQNILVCEGGLAKIADFGLAKRITEEKKKKKRNQLRGTPLYLSPELVAGDDAEPPADIWALGCAVVEMVSGKPAWNCSPESDVDALIYRIGMGEESPAIPSDMCSDGKDFLVKCFVRDPNERWTARMLLDHPFISGLKDEQPSVSPRCPFDLSDWDSMDPSTPDPIMFSGVSRFKLFEEGECDDDDWGCRVLDSGRLDELVGDGSMPNWCDSDGWITDLVRQKG</sequence>
<dbReference type="Proteomes" id="UP001153076">
    <property type="component" value="Unassembled WGS sequence"/>
</dbReference>
<gene>
    <name evidence="8" type="ORF">Cgig2_008004</name>
</gene>
<evidence type="ECO:0000256" key="3">
    <source>
        <dbReference type="ARBA" id="ARBA00022777"/>
    </source>
</evidence>
<keyword evidence="3" id="KW-0418">Kinase</keyword>
<keyword evidence="9" id="KW-1185">Reference proteome</keyword>
<dbReference type="GO" id="GO:0005524">
    <property type="term" value="F:ATP binding"/>
    <property type="evidence" value="ECO:0007669"/>
    <property type="project" value="UniProtKB-UniRule"/>
</dbReference>
<dbReference type="Gene3D" id="1.10.510.10">
    <property type="entry name" value="Transferase(Phosphotransferase) domain 1"/>
    <property type="match status" value="1"/>
</dbReference>
<dbReference type="Gene3D" id="3.30.200.20">
    <property type="entry name" value="Phosphorylase Kinase, domain 1"/>
    <property type="match status" value="1"/>
</dbReference>
<keyword evidence="6" id="KW-0723">Serine/threonine-protein kinase</keyword>
<evidence type="ECO:0000313" key="9">
    <source>
        <dbReference type="Proteomes" id="UP001153076"/>
    </source>
</evidence>
<dbReference type="PROSITE" id="PS50011">
    <property type="entry name" value="PROTEIN_KINASE_DOM"/>
    <property type="match status" value="1"/>
</dbReference>
<evidence type="ECO:0000256" key="5">
    <source>
        <dbReference type="PROSITE-ProRule" id="PRU10141"/>
    </source>
</evidence>
<organism evidence="8 9">
    <name type="scientific">Carnegiea gigantea</name>
    <dbReference type="NCBI Taxonomy" id="171969"/>
    <lineage>
        <taxon>Eukaryota</taxon>
        <taxon>Viridiplantae</taxon>
        <taxon>Streptophyta</taxon>
        <taxon>Embryophyta</taxon>
        <taxon>Tracheophyta</taxon>
        <taxon>Spermatophyta</taxon>
        <taxon>Magnoliopsida</taxon>
        <taxon>eudicotyledons</taxon>
        <taxon>Gunneridae</taxon>
        <taxon>Pentapetalae</taxon>
        <taxon>Caryophyllales</taxon>
        <taxon>Cactineae</taxon>
        <taxon>Cactaceae</taxon>
        <taxon>Cactoideae</taxon>
        <taxon>Echinocereeae</taxon>
        <taxon>Carnegiea</taxon>
    </lineage>
</organism>
<dbReference type="InterPro" id="IPR052751">
    <property type="entry name" value="Plant_MAPKKK"/>
</dbReference>
<keyword evidence="2 5" id="KW-0547">Nucleotide-binding</keyword>
<dbReference type="EMBL" id="JAKOGI010000001">
    <property type="protein sequence ID" value="KAJ8453120.1"/>
    <property type="molecule type" value="Genomic_DNA"/>
</dbReference>
<dbReference type="PROSITE" id="PS00107">
    <property type="entry name" value="PROTEIN_KINASE_ATP"/>
    <property type="match status" value="1"/>
</dbReference>
<keyword evidence="1" id="KW-0808">Transferase</keyword>
<dbReference type="CDD" id="cd06606">
    <property type="entry name" value="STKc_MAPKKK"/>
    <property type="match status" value="1"/>
</dbReference>
<feature type="domain" description="Protein kinase" evidence="7">
    <location>
        <begin position="5"/>
        <end position="268"/>
    </location>
</feature>
<dbReference type="InterPro" id="IPR000719">
    <property type="entry name" value="Prot_kinase_dom"/>
</dbReference>
<dbReference type="OrthoDB" id="8693905at2759"/>
<evidence type="ECO:0000313" key="8">
    <source>
        <dbReference type="EMBL" id="KAJ8453120.1"/>
    </source>
</evidence>
<comment type="caution">
    <text evidence="8">The sequence shown here is derived from an EMBL/GenBank/DDBJ whole genome shotgun (WGS) entry which is preliminary data.</text>
</comment>
<dbReference type="Pfam" id="PF00069">
    <property type="entry name" value="Pkinase"/>
    <property type="match status" value="1"/>
</dbReference>
<dbReference type="InterPro" id="IPR011009">
    <property type="entry name" value="Kinase-like_dom_sf"/>
</dbReference>
<name>A0A9Q1QUV5_9CARY</name>
<evidence type="ECO:0000256" key="2">
    <source>
        <dbReference type="ARBA" id="ARBA00022741"/>
    </source>
</evidence>
<reference evidence="8" key="1">
    <citation type="submission" date="2022-04" db="EMBL/GenBank/DDBJ databases">
        <title>Carnegiea gigantea Genome sequencing and assembly v2.</title>
        <authorList>
            <person name="Copetti D."/>
            <person name="Sanderson M.J."/>
            <person name="Burquez A."/>
            <person name="Wojciechowski M.F."/>
        </authorList>
    </citation>
    <scope>NUCLEOTIDE SEQUENCE</scope>
    <source>
        <strain evidence="8">SGP5-SGP5p</strain>
        <tissue evidence="8">Aerial part</tissue>
    </source>
</reference>
<dbReference type="GO" id="GO:0007165">
    <property type="term" value="P:signal transduction"/>
    <property type="evidence" value="ECO:0007669"/>
    <property type="project" value="TreeGrafter"/>
</dbReference>
<dbReference type="InterPro" id="IPR008271">
    <property type="entry name" value="Ser/Thr_kinase_AS"/>
</dbReference>
<dbReference type="PANTHER" id="PTHR48011:SF18">
    <property type="entry name" value="MITOGEN-ACTIVATED PROTEIN KINASE KINASE KINASE 19-RELATED"/>
    <property type="match status" value="1"/>
</dbReference>